<evidence type="ECO:0000256" key="1">
    <source>
        <dbReference type="SAM" id="Phobius"/>
    </source>
</evidence>
<name>A0ABR9ABS6_9PSED</name>
<accession>A0ABR9ABS6</accession>
<keyword evidence="1" id="KW-0472">Membrane</keyword>
<keyword evidence="3" id="KW-1185">Reference proteome</keyword>
<gene>
    <name evidence="2" type="ORF">IFT62_18480</name>
</gene>
<evidence type="ECO:0000313" key="3">
    <source>
        <dbReference type="Proteomes" id="UP000625247"/>
    </source>
</evidence>
<proteinExistence type="predicted"/>
<dbReference type="Proteomes" id="UP000625247">
    <property type="component" value="Unassembled WGS sequence"/>
</dbReference>
<dbReference type="EMBL" id="JACYNP010000008">
    <property type="protein sequence ID" value="MBD8123201.1"/>
    <property type="molecule type" value="Genomic_DNA"/>
</dbReference>
<comment type="caution">
    <text evidence="2">The sequence shown here is derived from an EMBL/GenBank/DDBJ whole genome shotgun (WGS) entry which is preliminary data.</text>
</comment>
<protein>
    <submittedName>
        <fullName evidence="2">Uncharacterized protein</fullName>
    </submittedName>
</protein>
<feature type="transmembrane region" description="Helical" evidence="1">
    <location>
        <begin position="85"/>
        <end position="105"/>
    </location>
</feature>
<reference evidence="2 3" key="1">
    <citation type="journal article" date="2020" name="FEMS Microbiol. Ecol.">
        <title>Temporal dynamics of bacterial communities during seed development and maturation.</title>
        <authorList>
            <person name="Chesneau G."/>
            <person name="Torres-Cortes G."/>
            <person name="Briand M."/>
            <person name="Darrasse A."/>
            <person name="Preveaux A."/>
            <person name="Marais C."/>
            <person name="Jacques M.A."/>
            <person name="Shade A."/>
            <person name="Barret M."/>
        </authorList>
    </citation>
    <scope>NUCLEOTIDE SEQUENCE [LARGE SCALE GENOMIC DNA]</scope>
    <source>
        <strain evidence="2 3">CFBP13723</strain>
    </source>
</reference>
<keyword evidence="1" id="KW-0812">Transmembrane</keyword>
<evidence type="ECO:0000313" key="2">
    <source>
        <dbReference type="EMBL" id="MBD8123201.1"/>
    </source>
</evidence>
<dbReference type="RefSeq" id="WP_191945188.1">
    <property type="nucleotide sequence ID" value="NZ_JACYNP010000008.1"/>
</dbReference>
<keyword evidence="1" id="KW-1133">Transmembrane helix</keyword>
<sequence>MPAKALCQPPQEWLAHRVRQQAGSCFWVWRGCSVVCHCSCFPRKKPELLFPSIANIRTNAVQFALANPDDGFIDFPDKDLPAMSINMTILLTLIVSFSIALAGVVHI</sequence>
<organism evidence="2 3">
    <name type="scientific">Pseudomonas lutea</name>
    <dbReference type="NCBI Taxonomy" id="243924"/>
    <lineage>
        <taxon>Bacteria</taxon>
        <taxon>Pseudomonadati</taxon>
        <taxon>Pseudomonadota</taxon>
        <taxon>Gammaproteobacteria</taxon>
        <taxon>Pseudomonadales</taxon>
        <taxon>Pseudomonadaceae</taxon>
        <taxon>Pseudomonas</taxon>
    </lineage>
</organism>